<evidence type="ECO:0000256" key="2">
    <source>
        <dbReference type="ARBA" id="ARBA00004188"/>
    </source>
</evidence>
<feature type="region of interest" description="Disordered" evidence="12">
    <location>
        <begin position="46"/>
        <end position="77"/>
    </location>
</feature>
<name>A0ABV0PLP8_9TELE</name>
<dbReference type="EMBL" id="JAHRIO010080350">
    <property type="protein sequence ID" value="MEQ2184399.1"/>
    <property type="molecule type" value="Genomic_DNA"/>
</dbReference>
<feature type="region of interest" description="Disordered" evidence="12">
    <location>
        <begin position="1"/>
        <end position="28"/>
    </location>
</feature>
<dbReference type="PANTHER" id="PTHR14338">
    <property type="entry name" value="ACTIN FILAMENT-ASSOCIATED PROTEIN 1 FAMILY MEMBER"/>
    <property type="match status" value="1"/>
</dbReference>
<feature type="compositionally biased region" description="Basic and acidic residues" evidence="12">
    <location>
        <begin position="12"/>
        <end position="22"/>
    </location>
</feature>
<comment type="caution">
    <text evidence="14">The sequence shown here is derived from an EMBL/GenBank/DDBJ whole genome shotgun (WGS) entry which is preliminary data.</text>
</comment>
<protein>
    <recommendedName>
        <fullName evidence="5">Actin filament-associated protein 1-like 1</fullName>
    </recommendedName>
</protein>
<dbReference type="Gene3D" id="2.30.29.30">
    <property type="entry name" value="Pleckstrin-homology domain (PH domain)/Phosphotyrosine-binding domain (PTB)"/>
    <property type="match status" value="1"/>
</dbReference>
<keyword evidence="8" id="KW-0965">Cell junction</keyword>
<evidence type="ECO:0000256" key="5">
    <source>
        <dbReference type="ARBA" id="ARBA00016930"/>
    </source>
</evidence>
<dbReference type="SUPFAM" id="SSF50729">
    <property type="entry name" value="PH domain-like"/>
    <property type="match status" value="1"/>
</dbReference>
<comment type="function">
    <text evidence="1">May be involved in podosome and invadosome formation.</text>
</comment>
<gene>
    <name evidence="14" type="ORF">GOODEAATRI_007583</name>
</gene>
<sequence length="385" mass="44164">CDLHMLRASPVEQKEPKDKEENTQPSKSELITAFVFLCTDNDSDALSSSYESYEEEEEEAKGRDSSQRWTAEGSPDGPVKDCRICAFLMRKKRFGHWTKQLVVVRDNKLQSFLFQCYKSIKETSANTELPLNLCNVIYVPKEGRKKRHELRFSLPGGEALVLAVQSKEQAQRWLKASSSEDLGRWLGILFAETGSTTLPEELHYDYIDVDTLTDIRHAARHSFMWVISNNVNQYGRYGKMRAEEDARRYLRQKEELEKRKEELRNALISLRKEKKELKAQMKSDTGLTDIRQHCLDSCFGLIPFLSVCACVCLGDAMEKRLHEIETLCKQKEEERVELELQLTEVKENLEKSLARGALGPPVDTKISVKVGINTSFIQLQNSFGN</sequence>
<evidence type="ECO:0000256" key="3">
    <source>
        <dbReference type="ARBA" id="ARBA00004264"/>
    </source>
</evidence>
<evidence type="ECO:0000313" key="14">
    <source>
        <dbReference type="EMBL" id="MEQ2184399.1"/>
    </source>
</evidence>
<organism evidence="14 15">
    <name type="scientific">Goodea atripinnis</name>
    <dbReference type="NCBI Taxonomy" id="208336"/>
    <lineage>
        <taxon>Eukaryota</taxon>
        <taxon>Metazoa</taxon>
        <taxon>Chordata</taxon>
        <taxon>Craniata</taxon>
        <taxon>Vertebrata</taxon>
        <taxon>Euteleostomi</taxon>
        <taxon>Actinopterygii</taxon>
        <taxon>Neopterygii</taxon>
        <taxon>Teleostei</taxon>
        <taxon>Neoteleostei</taxon>
        <taxon>Acanthomorphata</taxon>
        <taxon>Ovalentaria</taxon>
        <taxon>Atherinomorphae</taxon>
        <taxon>Cyprinodontiformes</taxon>
        <taxon>Goodeidae</taxon>
        <taxon>Goodea</taxon>
    </lineage>
</organism>
<proteinExistence type="predicted"/>
<evidence type="ECO:0000256" key="7">
    <source>
        <dbReference type="ARBA" id="ARBA00022737"/>
    </source>
</evidence>
<reference evidence="14 15" key="1">
    <citation type="submission" date="2021-06" db="EMBL/GenBank/DDBJ databases">
        <authorList>
            <person name="Palmer J.M."/>
        </authorList>
    </citation>
    <scope>NUCLEOTIDE SEQUENCE [LARGE SCALE GENOMIC DNA]</scope>
    <source>
        <strain evidence="14 15">GA_2019</strain>
        <tissue evidence="14">Muscle</tissue>
    </source>
</reference>
<evidence type="ECO:0000259" key="13">
    <source>
        <dbReference type="Pfam" id="PF00169"/>
    </source>
</evidence>
<evidence type="ECO:0000256" key="4">
    <source>
        <dbReference type="ARBA" id="ARBA00004496"/>
    </source>
</evidence>
<evidence type="ECO:0000256" key="10">
    <source>
        <dbReference type="ARBA" id="ARBA00023273"/>
    </source>
</evidence>
<dbReference type="InterPro" id="IPR030113">
    <property type="entry name" value="AFAP"/>
</dbReference>
<feature type="coiled-coil region" evidence="11">
    <location>
        <begin position="239"/>
        <end position="280"/>
    </location>
</feature>
<accession>A0ABV0PLP8</accession>
<dbReference type="Pfam" id="PF00169">
    <property type="entry name" value="PH"/>
    <property type="match status" value="1"/>
</dbReference>
<keyword evidence="7" id="KW-0677">Repeat</keyword>
<evidence type="ECO:0000256" key="12">
    <source>
        <dbReference type="SAM" id="MobiDB-lite"/>
    </source>
</evidence>
<dbReference type="PANTHER" id="PTHR14338:SF1">
    <property type="entry name" value="ACTIN FILAMENT-ASSOCIATED PROTEIN 1-LIKE 1"/>
    <property type="match status" value="1"/>
</dbReference>
<feature type="non-terminal residue" evidence="14">
    <location>
        <position position="1"/>
    </location>
</feature>
<feature type="coiled-coil region" evidence="11">
    <location>
        <begin position="314"/>
        <end position="355"/>
    </location>
</feature>
<dbReference type="InterPro" id="IPR001849">
    <property type="entry name" value="PH_domain"/>
</dbReference>
<keyword evidence="10" id="KW-0966">Cell projection</keyword>
<dbReference type="Proteomes" id="UP001476798">
    <property type="component" value="Unassembled WGS sequence"/>
</dbReference>
<comment type="subcellular location">
    <subcellularLocation>
        <location evidence="3">Cell projection</location>
        <location evidence="3">Invadopodium</location>
    </subcellularLocation>
    <subcellularLocation>
        <location evidence="2">Cell projection</location>
        <location evidence="2">Podosome</location>
    </subcellularLocation>
    <subcellularLocation>
        <location evidence="4">Cytoplasm</location>
    </subcellularLocation>
</comment>
<evidence type="ECO:0000256" key="1">
    <source>
        <dbReference type="ARBA" id="ARBA00002089"/>
    </source>
</evidence>
<keyword evidence="15" id="KW-1185">Reference proteome</keyword>
<keyword evidence="6" id="KW-0963">Cytoplasm</keyword>
<feature type="domain" description="PH" evidence="13">
    <location>
        <begin position="86"/>
        <end position="176"/>
    </location>
</feature>
<evidence type="ECO:0000256" key="6">
    <source>
        <dbReference type="ARBA" id="ARBA00022490"/>
    </source>
</evidence>
<dbReference type="InterPro" id="IPR011993">
    <property type="entry name" value="PH-like_dom_sf"/>
</dbReference>
<evidence type="ECO:0000256" key="9">
    <source>
        <dbReference type="ARBA" id="ARBA00023054"/>
    </source>
</evidence>
<evidence type="ECO:0000313" key="15">
    <source>
        <dbReference type="Proteomes" id="UP001476798"/>
    </source>
</evidence>
<evidence type="ECO:0000256" key="11">
    <source>
        <dbReference type="SAM" id="Coils"/>
    </source>
</evidence>
<evidence type="ECO:0000256" key="8">
    <source>
        <dbReference type="ARBA" id="ARBA00022949"/>
    </source>
</evidence>
<keyword evidence="9 11" id="KW-0175">Coiled coil</keyword>